<reference evidence="1" key="1">
    <citation type="journal article" date="2015" name="Nature">
        <title>Complex archaea that bridge the gap between prokaryotes and eukaryotes.</title>
        <authorList>
            <person name="Spang A."/>
            <person name="Saw J.H."/>
            <person name="Jorgensen S.L."/>
            <person name="Zaremba-Niedzwiedzka K."/>
            <person name="Martijn J."/>
            <person name="Lind A.E."/>
            <person name="van Eijk R."/>
            <person name="Schleper C."/>
            <person name="Guy L."/>
            <person name="Ettema T.J."/>
        </authorList>
    </citation>
    <scope>NUCLEOTIDE SEQUENCE</scope>
</reference>
<sequence length="79" mass="8855">MSQVKTFKVTARCEKCHTVQGLLVGADDEFDAIKIVSRAICKTCGPPAWEVMDIEEMKNQGCYQPLAEELPLNGDPRWN</sequence>
<name>A0A0F9KL20_9ZZZZ</name>
<evidence type="ECO:0000313" key="1">
    <source>
        <dbReference type="EMBL" id="KKM75466.1"/>
    </source>
</evidence>
<accession>A0A0F9KL20</accession>
<dbReference type="AlphaFoldDB" id="A0A0F9KL20"/>
<comment type="caution">
    <text evidence="1">The sequence shown here is derived from an EMBL/GenBank/DDBJ whole genome shotgun (WGS) entry which is preliminary data.</text>
</comment>
<dbReference type="EMBL" id="LAZR01008971">
    <property type="protein sequence ID" value="KKM75466.1"/>
    <property type="molecule type" value="Genomic_DNA"/>
</dbReference>
<protein>
    <submittedName>
        <fullName evidence="1">Uncharacterized protein</fullName>
    </submittedName>
</protein>
<gene>
    <name evidence="1" type="ORF">LCGC14_1389880</name>
</gene>
<proteinExistence type="predicted"/>
<organism evidence="1">
    <name type="scientific">marine sediment metagenome</name>
    <dbReference type="NCBI Taxonomy" id="412755"/>
    <lineage>
        <taxon>unclassified sequences</taxon>
        <taxon>metagenomes</taxon>
        <taxon>ecological metagenomes</taxon>
    </lineage>
</organism>